<proteinExistence type="inferred from homology"/>
<keyword evidence="3" id="KW-0547">Nucleotide-binding</keyword>
<evidence type="ECO:0000256" key="5">
    <source>
        <dbReference type="ARBA" id="ARBA00022970"/>
    </source>
</evidence>
<dbReference type="InterPro" id="IPR052156">
    <property type="entry name" value="BCAA_Transport_ATP-bd_LivF"/>
</dbReference>
<evidence type="ECO:0000256" key="6">
    <source>
        <dbReference type="SAM" id="MobiDB-lite"/>
    </source>
</evidence>
<feature type="region of interest" description="Disordered" evidence="6">
    <location>
        <begin position="264"/>
        <end position="284"/>
    </location>
</feature>
<keyword evidence="5" id="KW-0029">Amino-acid transport</keyword>
<evidence type="ECO:0000256" key="4">
    <source>
        <dbReference type="ARBA" id="ARBA00022840"/>
    </source>
</evidence>
<dbReference type="EMBL" id="JBHTMB010000040">
    <property type="protein sequence ID" value="MFD1232787.1"/>
    <property type="molecule type" value="Genomic_DNA"/>
</dbReference>
<dbReference type="PROSITE" id="PS50893">
    <property type="entry name" value="ABC_TRANSPORTER_2"/>
    <property type="match status" value="2"/>
</dbReference>
<dbReference type="InterPro" id="IPR003593">
    <property type="entry name" value="AAA+_ATPase"/>
</dbReference>
<keyword evidence="9" id="KW-1185">Reference proteome</keyword>
<feature type="domain" description="ABC transporter" evidence="7">
    <location>
        <begin position="7"/>
        <end position="256"/>
    </location>
</feature>
<evidence type="ECO:0000256" key="3">
    <source>
        <dbReference type="ARBA" id="ARBA00022741"/>
    </source>
</evidence>
<dbReference type="SMART" id="SM00382">
    <property type="entry name" value="AAA"/>
    <property type="match status" value="2"/>
</dbReference>
<dbReference type="PANTHER" id="PTHR43820:SF4">
    <property type="entry name" value="HIGH-AFFINITY BRANCHED-CHAIN AMINO ACID TRANSPORT ATP-BINDING PROTEIN LIVF"/>
    <property type="match status" value="1"/>
</dbReference>
<evidence type="ECO:0000256" key="1">
    <source>
        <dbReference type="ARBA" id="ARBA00005417"/>
    </source>
</evidence>
<dbReference type="InterPro" id="IPR003439">
    <property type="entry name" value="ABC_transporter-like_ATP-bd"/>
</dbReference>
<evidence type="ECO:0000313" key="8">
    <source>
        <dbReference type="EMBL" id="MFD1232787.1"/>
    </source>
</evidence>
<comment type="similarity">
    <text evidence="1">Belongs to the ABC transporter superfamily.</text>
</comment>
<gene>
    <name evidence="8" type="ORF">ACFQ34_05780</name>
</gene>
<keyword evidence="4 8" id="KW-0067">ATP-binding</keyword>
<keyword evidence="2" id="KW-0813">Transport</keyword>
<name>A0ABW3VCI5_9PSEU</name>
<evidence type="ECO:0000259" key="7">
    <source>
        <dbReference type="PROSITE" id="PS50893"/>
    </source>
</evidence>
<dbReference type="PROSITE" id="PS00211">
    <property type="entry name" value="ABC_TRANSPORTER_1"/>
    <property type="match status" value="2"/>
</dbReference>
<dbReference type="SUPFAM" id="SSF52540">
    <property type="entry name" value="P-loop containing nucleoside triphosphate hydrolases"/>
    <property type="match status" value="2"/>
</dbReference>
<comment type="caution">
    <text evidence="8">The sequence shown here is derived from an EMBL/GenBank/DDBJ whole genome shotgun (WGS) entry which is preliminary data.</text>
</comment>
<dbReference type="InterPro" id="IPR017871">
    <property type="entry name" value="ABC_transporter-like_CS"/>
</dbReference>
<sequence>MADRTTLDAQGLAVAFGALRAVDGVDLEVAEGQCVGVVGANGAGKSTLLNLLSGAVRPDAGTVTVVENGRSHRLDGAPGRARARLGIVRMFQTARLVPDLSARENVELGVPAPRGAWLEALGLPTSRRRAGARRRAAEDALARVGLADRAGTRAGELSLGQQRLVEMARSLASGARILLLDEPFSGLSRTAREVVASLVANLRDDGVGVLLVEHDLAQVRLLADRVVVLDAGRVLAAGPVEETLADPEVVRRYIGDIELEIGGGLDDARPSRPPVAAHTPVSAPPDVHADRTAVLEVRDLRVFYGAVPAVDGVELTVAAGDGLGIVGPNGAGKSTVLRGVAGLLTATGSVRLAGERLDGTATPHRFRHGLGFVPQTLTAVVDLSVEENLRLGWLAGSRAQSFAEAMERVGDLFGEIADRRKDPAGALSGGQRQMLAIARALVAGPRVVLLDEPTAGLAPVLVAPFADALARLRADGVAVVVVEHNLGLVRATCSTILGLRAGAPVWSGPTERFDGAAAHEVFLAATAPARTGPSLIEEEHLSS</sequence>
<dbReference type="RefSeq" id="WP_346093024.1">
    <property type="nucleotide sequence ID" value="NZ_BAABKS010000067.1"/>
</dbReference>
<dbReference type="Pfam" id="PF00005">
    <property type="entry name" value="ABC_tran"/>
    <property type="match status" value="2"/>
</dbReference>
<dbReference type="InterPro" id="IPR027417">
    <property type="entry name" value="P-loop_NTPase"/>
</dbReference>
<evidence type="ECO:0000256" key="2">
    <source>
        <dbReference type="ARBA" id="ARBA00022448"/>
    </source>
</evidence>
<protein>
    <submittedName>
        <fullName evidence="8">ATP-binding cassette domain-containing protein</fullName>
    </submittedName>
</protein>
<dbReference type="PANTHER" id="PTHR43820">
    <property type="entry name" value="HIGH-AFFINITY BRANCHED-CHAIN AMINO ACID TRANSPORT ATP-BINDING PROTEIN LIVF"/>
    <property type="match status" value="1"/>
</dbReference>
<reference evidence="9" key="1">
    <citation type="journal article" date="2019" name="Int. J. Syst. Evol. Microbiol.">
        <title>The Global Catalogue of Microorganisms (GCM) 10K type strain sequencing project: providing services to taxonomists for standard genome sequencing and annotation.</title>
        <authorList>
            <consortium name="The Broad Institute Genomics Platform"/>
            <consortium name="The Broad Institute Genome Sequencing Center for Infectious Disease"/>
            <person name="Wu L."/>
            <person name="Ma J."/>
        </authorList>
    </citation>
    <scope>NUCLEOTIDE SEQUENCE [LARGE SCALE GENOMIC DNA]</scope>
    <source>
        <strain evidence="9">CCUG 49018</strain>
    </source>
</reference>
<organism evidence="8 9">
    <name type="scientific">Pseudonocardia benzenivorans</name>
    <dbReference type="NCBI Taxonomy" id="228005"/>
    <lineage>
        <taxon>Bacteria</taxon>
        <taxon>Bacillati</taxon>
        <taxon>Actinomycetota</taxon>
        <taxon>Actinomycetes</taxon>
        <taxon>Pseudonocardiales</taxon>
        <taxon>Pseudonocardiaceae</taxon>
        <taxon>Pseudonocardia</taxon>
    </lineage>
</organism>
<dbReference type="Proteomes" id="UP001597182">
    <property type="component" value="Unassembled WGS sequence"/>
</dbReference>
<dbReference type="Gene3D" id="3.40.50.300">
    <property type="entry name" value="P-loop containing nucleotide triphosphate hydrolases"/>
    <property type="match status" value="2"/>
</dbReference>
<dbReference type="GO" id="GO:0005524">
    <property type="term" value="F:ATP binding"/>
    <property type="evidence" value="ECO:0007669"/>
    <property type="project" value="UniProtKB-KW"/>
</dbReference>
<accession>A0ABW3VCI5</accession>
<feature type="domain" description="ABC transporter" evidence="7">
    <location>
        <begin position="295"/>
        <end position="526"/>
    </location>
</feature>
<evidence type="ECO:0000313" key="9">
    <source>
        <dbReference type="Proteomes" id="UP001597182"/>
    </source>
</evidence>